<feature type="transmembrane region" description="Helical" evidence="7">
    <location>
        <begin position="7"/>
        <end position="28"/>
    </location>
</feature>
<feature type="transmembrane region" description="Helical" evidence="7">
    <location>
        <begin position="169"/>
        <end position="187"/>
    </location>
</feature>
<dbReference type="KEGG" id="tsv:DSM104635_00868"/>
<evidence type="ECO:0000313" key="9">
    <source>
        <dbReference type="Proteomes" id="UP000431269"/>
    </source>
</evidence>
<keyword evidence="3" id="KW-1003">Cell membrane</keyword>
<evidence type="ECO:0000256" key="6">
    <source>
        <dbReference type="ARBA" id="ARBA00023136"/>
    </source>
</evidence>
<feature type="transmembrane region" description="Helical" evidence="7">
    <location>
        <begin position="279"/>
        <end position="303"/>
    </location>
</feature>
<feature type="transmembrane region" description="Helical" evidence="7">
    <location>
        <begin position="141"/>
        <end position="163"/>
    </location>
</feature>
<dbReference type="InterPro" id="IPR050833">
    <property type="entry name" value="Poly_Biosynth_Transport"/>
</dbReference>
<dbReference type="Pfam" id="PF13440">
    <property type="entry name" value="Polysacc_synt_3"/>
    <property type="match status" value="1"/>
</dbReference>
<dbReference type="PANTHER" id="PTHR30250:SF10">
    <property type="entry name" value="LIPOPOLYSACCHARIDE BIOSYNTHESIS PROTEIN WZXC"/>
    <property type="match status" value="1"/>
</dbReference>
<dbReference type="GO" id="GO:0005886">
    <property type="term" value="C:plasma membrane"/>
    <property type="evidence" value="ECO:0007669"/>
    <property type="project" value="UniProtKB-SubCell"/>
</dbReference>
<keyword evidence="9" id="KW-1185">Reference proteome</keyword>
<accession>A0A6I6MR30</accession>
<feature type="transmembrane region" description="Helical" evidence="7">
    <location>
        <begin position="208"/>
        <end position="226"/>
    </location>
</feature>
<sequence length="480" mass="51638">MALRTYAYGAAVLSAARIFQLAASFATVPVLTRLLSPSEFGVVALAMAQVTVTLFMADAGLSKSLVRVDTKDVGVWSSVFWATIIFTGAMSLILLALAWPSAAFFGEPRLGPIMATLAALPLIAGALSIPSAELMKRQKFFTMAVAEFSSAIAGAVVAIWMAFEGFGAWSLVAQNVVLWAVKAIVLITATSFRPQFTFTFDRLREHLIFARDTLGFAITFFISRNFDSLVVGKVLGTAALGLYAMAFRIMALPMNIVGSSIQSAIYPKFVELREDHRKLLQIVLMSTTAQAAFIFPGMAAVAVASDSVFTLLLSDRWAEAAMIFTLFAPAGAIQAVTILNGPLLQAIGRTGARFRLTAEFAVLWMIAAPLLALHSLEAVALGYSALTIAYLPRQLALYLHPIGGTTTQYMMALAGPTLLSIALVIVHVSIARVVHLSALEEVLLAFLELLVAYGVFVWLGWKRLREGLNIMKGVFAGLDD</sequence>
<evidence type="ECO:0000256" key="7">
    <source>
        <dbReference type="SAM" id="Phobius"/>
    </source>
</evidence>
<feature type="transmembrane region" description="Helical" evidence="7">
    <location>
        <begin position="238"/>
        <end position="258"/>
    </location>
</feature>
<feature type="transmembrane region" description="Helical" evidence="7">
    <location>
        <begin position="411"/>
        <end position="430"/>
    </location>
</feature>
<evidence type="ECO:0000256" key="3">
    <source>
        <dbReference type="ARBA" id="ARBA00022475"/>
    </source>
</evidence>
<feature type="transmembrane region" description="Helical" evidence="7">
    <location>
        <begin position="356"/>
        <end position="374"/>
    </location>
</feature>
<keyword evidence="5 7" id="KW-1133">Transmembrane helix</keyword>
<organism evidence="8 9">
    <name type="scientific">Terricaulis silvestris</name>
    <dbReference type="NCBI Taxonomy" id="2686094"/>
    <lineage>
        <taxon>Bacteria</taxon>
        <taxon>Pseudomonadati</taxon>
        <taxon>Pseudomonadota</taxon>
        <taxon>Alphaproteobacteria</taxon>
        <taxon>Caulobacterales</taxon>
        <taxon>Caulobacteraceae</taxon>
        <taxon>Terricaulis</taxon>
    </lineage>
</organism>
<evidence type="ECO:0000256" key="5">
    <source>
        <dbReference type="ARBA" id="ARBA00022989"/>
    </source>
</evidence>
<dbReference type="CDD" id="cd13127">
    <property type="entry name" value="MATE_tuaB_like"/>
    <property type="match status" value="1"/>
</dbReference>
<dbReference type="AlphaFoldDB" id="A0A6I6MR30"/>
<feature type="transmembrane region" description="Helical" evidence="7">
    <location>
        <begin position="323"/>
        <end position="344"/>
    </location>
</feature>
<proteinExistence type="inferred from homology"/>
<reference evidence="9" key="1">
    <citation type="submission" date="2019-12" db="EMBL/GenBank/DDBJ databases">
        <title>Complete genome of Terracaulis silvestris 0127_4.</title>
        <authorList>
            <person name="Vieira S."/>
            <person name="Riedel T."/>
            <person name="Sproer C."/>
            <person name="Pascual J."/>
            <person name="Boedeker C."/>
            <person name="Overmann J."/>
        </authorList>
    </citation>
    <scope>NUCLEOTIDE SEQUENCE [LARGE SCALE GENOMIC DNA]</scope>
    <source>
        <strain evidence="9">0127_4</strain>
    </source>
</reference>
<keyword evidence="6 7" id="KW-0472">Membrane</keyword>
<dbReference type="RefSeq" id="WP_158765019.1">
    <property type="nucleotide sequence ID" value="NZ_CP047045.1"/>
</dbReference>
<feature type="transmembrane region" description="Helical" evidence="7">
    <location>
        <begin position="442"/>
        <end position="461"/>
    </location>
</feature>
<feature type="transmembrane region" description="Helical" evidence="7">
    <location>
        <begin position="110"/>
        <end position="129"/>
    </location>
</feature>
<name>A0A6I6MR30_9CAUL</name>
<gene>
    <name evidence="8" type="primary">tuaB</name>
    <name evidence="8" type="ORF">DSM104635_00868</name>
</gene>
<evidence type="ECO:0000256" key="1">
    <source>
        <dbReference type="ARBA" id="ARBA00004651"/>
    </source>
</evidence>
<evidence type="ECO:0000256" key="2">
    <source>
        <dbReference type="ARBA" id="ARBA00007430"/>
    </source>
</evidence>
<dbReference type="Proteomes" id="UP000431269">
    <property type="component" value="Chromosome"/>
</dbReference>
<keyword evidence="4 7" id="KW-0812">Transmembrane</keyword>
<feature type="transmembrane region" description="Helical" evidence="7">
    <location>
        <begin position="73"/>
        <end position="98"/>
    </location>
</feature>
<comment type="similarity">
    <text evidence="2">Belongs to the polysaccharide synthase family.</text>
</comment>
<feature type="transmembrane region" description="Helical" evidence="7">
    <location>
        <begin position="40"/>
        <end position="61"/>
    </location>
</feature>
<dbReference type="EMBL" id="CP047045">
    <property type="protein sequence ID" value="QGZ94052.1"/>
    <property type="molecule type" value="Genomic_DNA"/>
</dbReference>
<evidence type="ECO:0000256" key="4">
    <source>
        <dbReference type="ARBA" id="ARBA00022692"/>
    </source>
</evidence>
<protein>
    <submittedName>
        <fullName evidence="8">Teichuronic acid biosynthesis protein TuaB</fullName>
    </submittedName>
</protein>
<evidence type="ECO:0000313" key="8">
    <source>
        <dbReference type="EMBL" id="QGZ94052.1"/>
    </source>
</evidence>
<dbReference type="PANTHER" id="PTHR30250">
    <property type="entry name" value="PST FAMILY PREDICTED COLANIC ACID TRANSPORTER"/>
    <property type="match status" value="1"/>
</dbReference>
<comment type="subcellular location">
    <subcellularLocation>
        <location evidence="1">Cell membrane</location>
        <topology evidence="1">Multi-pass membrane protein</topology>
    </subcellularLocation>
</comment>